<dbReference type="InterPro" id="IPR014729">
    <property type="entry name" value="Rossmann-like_a/b/a_fold"/>
</dbReference>
<dbReference type="RefSeq" id="WP_051494744.1">
    <property type="nucleotide sequence ID" value="NZ_CP006850.1"/>
</dbReference>
<feature type="domain" description="DUF218" evidence="2">
    <location>
        <begin position="71"/>
        <end position="192"/>
    </location>
</feature>
<evidence type="ECO:0000313" key="4">
    <source>
        <dbReference type="Proteomes" id="UP000019150"/>
    </source>
</evidence>
<dbReference type="Pfam" id="PF02698">
    <property type="entry name" value="DUF218"/>
    <property type="match status" value="1"/>
</dbReference>
<dbReference type="Gene3D" id="3.40.50.620">
    <property type="entry name" value="HUPs"/>
    <property type="match status" value="1"/>
</dbReference>
<dbReference type="GO" id="GO:0043164">
    <property type="term" value="P:Gram-negative-bacterium-type cell wall biogenesis"/>
    <property type="evidence" value="ECO:0007669"/>
    <property type="project" value="TreeGrafter"/>
</dbReference>
<protein>
    <recommendedName>
        <fullName evidence="2">DUF218 domain-containing protein</fullName>
    </recommendedName>
</protein>
<feature type="chain" id="PRO_5004873241" description="DUF218 domain-containing protein" evidence="1">
    <location>
        <begin position="38"/>
        <end position="211"/>
    </location>
</feature>
<dbReference type="PANTHER" id="PTHR30336:SF4">
    <property type="entry name" value="ENVELOPE BIOGENESIS FACTOR ELYC"/>
    <property type="match status" value="1"/>
</dbReference>
<accession>W5THP2</accession>
<keyword evidence="1" id="KW-0732">Signal</keyword>
<gene>
    <name evidence="3" type="ORF">NONO_c37110</name>
</gene>
<sequence>MSGIRSFLRRTPVRALATPAVAVAALVTTIAAPTACADAISDAVNGVLHQVEAATGTPLGRLPSAHGPQTAIVVLGYGLLPNGDMRPELVARLQAGLVQAVVSPASPIIVTGGNPQSGITEADAMARWLTDHGVARERIHVESRAGNTIENAANSEALMRTLNVHDAVVVTSADHMPRAVADFAHAGVTVADTVSPQTLPPIVVQSFGPRD</sequence>
<dbReference type="KEGG" id="nno:NONO_c37110"/>
<organism evidence="3 4">
    <name type="scientific">Nocardia nova SH22a</name>
    <dbReference type="NCBI Taxonomy" id="1415166"/>
    <lineage>
        <taxon>Bacteria</taxon>
        <taxon>Bacillati</taxon>
        <taxon>Actinomycetota</taxon>
        <taxon>Actinomycetes</taxon>
        <taxon>Mycobacteriales</taxon>
        <taxon>Nocardiaceae</taxon>
        <taxon>Nocardia</taxon>
    </lineage>
</organism>
<dbReference type="GO" id="GO:0000270">
    <property type="term" value="P:peptidoglycan metabolic process"/>
    <property type="evidence" value="ECO:0007669"/>
    <property type="project" value="TreeGrafter"/>
</dbReference>
<dbReference type="HOGENOM" id="CLU_103731_1_0_11"/>
<dbReference type="OrthoDB" id="3289889at2"/>
<proteinExistence type="predicted"/>
<dbReference type="eggNOG" id="COG1434">
    <property type="taxonomic scope" value="Bacteria"/>
</dbReference>
<dbReference type="AlphaFoldDB" id="W5THP2"/>
<dbReference type="CDD" id="cd06259">
    <property type="entry name" value="YdcF-like"/>
    <property type="match status" value="1"/>
</dbReference>
<evidence type="ECO:0000259" key="2">
    <source>
        <dbReference type="Pfam" id="PF02698"/>
    </source>
</evidence>
<dbReference type="EMBL" id="CP006850">
    <property type="protein sequence ID" value="AHH18498.1"/>
    <property type="molecule type" value="Genomic_DNA"/>
</dbReference>
<evidence type="ECO:0000256" key="1">
    <source>
        <dbReference type="SAM" id="SignalP"/>
    </source>
</evidence>
<reference evidence="3 4" key="1">
    <citation type="journal article" date="2014" name="Appl. Environ. Microbiol.">
        <title>Insights into the Microbial Degradation of Rubber and Gutta-Percha by Analysis of the Complete Genome of Nocardia nova SH22a.</title>
        <authorList>
            <person name="Luo Q."/>
            <person name="Hiessl S."/>
            <person name="Poehlein A."/>
            <person name="Daniel R."/>
            <person name="Steinbuchel A."/>
        </authorList>
    </citation>
    <scope>NUCLEOTIDE SEQUENCE [LARGE SCALE GENOMIC DNA]</scope>
    <source>
        <strain evidence="3">SH22a</strain>
    </source>
</reference>
<dbReference type="GO" id="GO:0005886">
    <property type="term" value="C:plasma membrane"/>
    <property type="evidence" value="ECO:0007669"/>
    <property type="project" value="TreeGrafter"/>
</dbReference>
<feature type="signal peptide" evidence="1">
    <location>
        <begin position="1"/>
        <end position="37"/>
    </location>
</feature>
<dbReference type="STRING" id="1415166.NONO_c37110"/>
<dbReference type="PANTHER" id="PTHR30336">
    <property type="entry name" value="INNER MEMBRANE PROTEIN, PROBABLE PERMEASE"/>
    <property type="match status" value="1"/>
</dbReference>
<dbReference type="InterPro" id="IPR051599">
    <property type="entry name" value="Cell_Envelope_Assoc"/>
</dbReference>
<dbReference type="Proteomes" id="UP000019150">
    <property type="component" value="Chromosome"/>
</dbReference>
<dbReference type="InterPro" id="IPR003848">
    <property type="entry name" value="DUF218"/>
</dbReference>
<evidence type="ECO:0000313" key="3">
    <source>
        <dbReference type="EMBL" id="AHH18498.1"/>
    </source>
</evidence>
<name>W5THP2_9NOCA</name>
<keyword evidence="4" id="KW-1185">Reference proteome</keyword>
<dbReference type="PATRIC" id="fig|1415166.3.peg.3811"/>